<keyword evidence="1" id="KW-0547">Nucleotide-binding</keyword>
<dbReference type="GO" id="GO:0003006">
    <property type="term" value="P:developmental process involved in reproduction"/>
    <property type="evidence" value="ECO:0007669"/>
    <property type="project" value="UniProtKB-ARBA"/>
</dbReference>
<dbReference type="GO" id="GO:0003924">
    <property type="term" value="F:GTPase activity"/>
    <property type="evidence" value="ECO:0007669"/>
    <property type="project" value="InterPro"/>
</dbReference>
<organism evidence="3 4">
    <name type="scientific">Araneus ventricosus</name>
    <name type="common">Orbweaver spider</name>
    <name type="synonym">Epeira ventricosa</name>
    <dbReference type="NCBI Taxonomy" id="182803"/>
    <lineage>
        <taxon>Eukaryota</taxon>
        <taxon>Metazoa</taxon>
        <taxon>Ecdysozoa</taxon>
        <taxon>Arthropoda</taxon>
        <taxon>Chelicerata</taxon>
        <taxon>Arachnida</taxon>
        <taxon>Araneae</taxon>
        <taxon>Araneomorphae</taxon>
        <taxon>Entelegynae</taxon>
        <taxon>Araneoidea</taxon>
        <taxon>Araneidae</taxon>
        <taxon>Araneus</taxon>
    </lineage>
</organism>
<evidence type="ECO:0000313" key="4">
    <source>
        <dbReference type="Proteomes" id="UP000499080"/>
    </source>
</evidence>
<name>A0A4Y2SW98_ARAVE</name>
<proteinExistence type="predicted"/>
<dbReference type="InterPro" id="IPR003578">
    <property type="entry name" value="Small_GTPase_Rho"/>
</dbReference>
<dbReference type="GO" id="GO:0007264">
    <property type="term" value="P:small GTPase-mediated signal transduction"/>
    <property type="evidence" value="ECO:0007669"/>
    <property type="project" value="InterPro"/>
</dbReference>
<evidence type="ECO:0000256" key="2">
    <source>
        <dbReference type="ARBA" id="ARBA00023134"/>
    </source>
</evidence>
<dbReference type="GO" id="GO:0035006">
    <property type="term" value="P:melanization defense response"/>
    <property type="evidence" value="ECO:0007669"/>
    <property type="project" value="UniProtKB-ARBA"/>
</dbReference>
<keyword evidence="4" id="KW-1185">Reference proteome</keyword>
<comment type="caution">
    <text evidence="3">The sequence shown here is derived from an EMBL/GenBank/DDBJ whole genome shotgun (WGS) entry which is preliminary data.</text>
</comment>
<keyword evidence="2" id="KW-0342">GTP-binding</keyword>
<protein>
    <submittedName>
        <fullName evidence="3">Uncharacterized protein</fullName>
    </submittedName>
</protein>
<dbReference type="SMART" id="SM00174">
    <property type="entry name" value="RHO"/>
    <property type="match status" value="1"/>
</dbReference>
<sequence length="134" mass="15163">MRRVSIFEIPGHPFFPEQRIPHYEEADVIVFMYAIDDPSSLQMLTEKWILEAIDTIASHRIPVVCVGAKKDLQKDQQVIQRLALENKSPVTLQQGSEMLDGVPVDVPIIECSANDLEQVEFAFNIIFAIVLANE</sequence>
<evidence type="ECO:0000256" key="1">
    <source>
        <dbReference type="ARBA" id="ARBA00022741"/>
    </source>
</evidence>
<dbReference type="GO" id="GO:0001667">
    <property type="term" value="P:ameboidal-type cell migration"/>
    <property type="evidence" value="ECO:0007669"/>
    <property type="project" value="UniProtKB-ARBA"/>
</dbReference>
<dbReference type="GO" id="GO:0022412">
    <property type="term" value="P:cellular process involved in reproduction in multicellular organism"/>
    <property type="evidence" value="ECO:0007669"/>
    <property type="project" value="UniProtKB-ARBA"/>
</dbReference>
<dbReference type="Gene3D" id="3.40.50.300">
    <property type="entry name" value="P-loop containing nucleotide triphosphate hydrolases"/>
    <property type="match status" value="1"/>
</dbReference>
<dbReference type="GO" id="GO:0005525">
    <property type="term" value="F:GTP binding"/>
    <property type="evidence" value="ECO:0007669"/>
    <property type="project" value="UniProtKB-KW"/>
</dbReference>
<gene>
    <name evidence="3" type="ORF">AVEN_230384_1</name>
</gene>
<dbReference type="SUPFAM" id="SSF52540">
    <property type="entry name" value="P-loop containing nucleoside triphosphate hydrolases"/>
    <property type="match status" value="1"/>
</dbReference>
<dbReference type="InterPro" id="IPR001806">
    <property type="entry name" value="Small_GTPase"/>
</dbReference>
<dbReference type="OrthoDB" id="25896at2759"/>
<dbReference type="AlphaFoldDB" id="A0A4Y2SW98"/>
<dbReference type="Proteomes" id="UP000499080">
    <property type="component" value="Unassembled WGS sequence"/>
</dbReference>
<evidence type="ECO:0000313" key="3">
    <source>
        <dbReference type="EMBL" id="GBN92612.1"/>
    </source>
</evidence>
<reference evidence="3 4" key="1">
    <citation type="journal article" date="2019" name="Sci. Rep.">
        <title>Orb-weaving spider Araneus ventricosus genome elucidates the spidroin gene catalogue.</title>
        <authorList>
            <person name="Kono N."/>
            <person name="Nakamura H."/>
            <person name="Ohtoshi R."/>
            <person name="Moran D.A.P."/>
            <person name="Shinohara A."/>
            <person name="Yoshida Y."/>
            <person name="Fujiwara M."/>
            <person name="Mori M."/>
            <person name="Tomita M."/>
            <person name="Arakawa K."/>
        </authorList>
    </citation>
    <scope>NUCLEOTIDE SEQUENCE [LARGE SCALE GENOMIC DNA]</scope>
</reference>
<dbReference type="InterPro" id="IPR027417">
    <property type="entry name" value="P-loop_NTPase"/>
</dbReference>
<dbReference type="Pfam" id="PF00071">
    <property type="entry name" value="Ras"/>
    <property type="match status" value="1"/>
</dbReference>
<accession>A0A4Y2SW98</accession>
<dbReference type="PANTHER" id="PTHR24072">
    <property type="entry name" value="RHO FAMILY GTPASE"/>
    <property type="match status" value="1"/>
</dbReference>
<dbReference type="GO" id="GO:0035099">
    <property type="term" value="P:hemocyte migration"/>
    <property type="evidence" value="ECO:0007669"/>
    <property type="project" value="UniProtKB-ARBA"/>
</dbReference>
<dbReference type="EMBL" id="BGPR01024486">
    <property type="protein sequence ID" value="GBN92612.1"/>
    <property type="molecule type" value="Genomic_DNA"/>
</dbReference>